<feature type="domain" description="Endonuclease/exonuclease/phosphatase" evidence="1">
    <location>
        <begin position="13"/>
        <end position="196"/>
    </location>
</feature>
<dbReference type="InterPro" id="IPR005135">
    <property type="entry name" value="Endo/exonuclease/phosphatase"/>
</dbReference>
<organism evidence="2">
    <name type="scientific">freshwater metagenome</name>
    <dbReference type="NCBI Taxonomy" id="449393"/>
    <lineage>
        <taxon>unclassified sequences</taxon>
        <taxon>metagenomes</taxon>
        <taxon>ecological metagenomes</taxon>
    </lineage>
</organism>
<name>A0A6J6PPY9_9ZZZZ</name>
<dbReference type="GO" id="GO:0003824">
    <property type="term" value="F:catalytic activity"/>
    <property type="evidence" value="ECO:0007669"/>
    <property type="project" value="InterPro"/>
</dbReference>
<evidence type="ECO:0000313" key="2">
    <source>
        <dbReference type="EMBL" id="CAB4698925.1"/>
    </source>
</evidence>
<dbReference type="AlphaFoldDB" id="A0A6J6PPY9"/>
<accession>A0A6J6PPY9</accession>
<protein>
    <submittedName>
        <fullName evidence="2">Unannotated protein</fullName>
    </submittedName>
</protein>
<sequence length="237" mass="25444">MTAAGLLAVLTLVSWNARVHRTPADVARALVEYVDRHDHPKVIVLHEAREYVAAVRAGLPGYRVYAWRRGGPKSANTFVLVRRDLRVTYWSRLRMATAWVGPKGGVQPGRVFPIVDIGGRGGYRIVGVHRSTAAGNASARAEEFAALLKLAARRSTRRRTLVIVGDLNGSATSMAPGSPGDLARRIGGHVVPGDGPDMAVVRDADGTGTPGPALGSDHRLVAYKFTRRSLGTKEATR</sequence>
<dbReference type="EMBL" id="CAEZXR010000077">
    <property type="protein sequence ID" value="CAB4698925.1"/>
    <property type="molecule type" value="Genomic_DNA"/>
</dbReference>
<evidence type="ECO:0000259" key="1">
    <source>
        <dbReference type="Pfam" id="PF03372"/>
    </source>
</evidence>
<dbReference type="Pfam" id="PF03372">
    <property type="entry name" value="Exo_endo_phos"/>
    <property type="match status" value="1"/>
</dbReference>
<proteinExistence type="predicted"/>
<dbReference type="Gene3D" id="3.60.10.10">
    <property type="entry name" value="Endonuclease/exonuclease/phosphatase"/>
    <property type="match status" value="1"/>
</dbReference>
<dbReference type="InterPro" id="IPR036691">
    <property type="entry name" value="Endo/exonu/phosph_ase_sf"/>
</dbReference>
<reference evidence="2" key="1">
    <citation type="submission" date="2020-05" db="EMBL/GenBank/DDBJ databases">
        <authorList>
            <person name="Chiriac C."/>
            <person name="Salcher M."/>
            <person name="Ghai R."/>
            <person name="Kavagutti S V."/>
        </authorList>
    </citation>
    <scope>NUCLEOTIDE SEQUENCE</scope>
</reference>
<gene>
    <name evidence="2" type="ORF">UFOPK2579_00835</name>
</gene>
<dbReference type="SUPFAM" id="SSF56219">
    <property type="entry name" value="DNase I-like"/>
    <property type="match status" value="1"/>
</dbReference>